<sequence>ILERSKPSYQNKKQFLDKIDSLPGGVSWSCVDINVEGDATDLEKDPSGGTMQHEAVELWYRDPVECVEELMANPAFKSVMKYAPEQIFLDAKGEVQVIDEMWTAKWWWEIQVSF</sequence>
<gene>
    <name evidence="1" type="ORF">H0H81_010641</name>
</gene>
<dbReference type="Proteomes" id="UP000717328">
    <property type="component" value="Unassembled WGS sequence"/>
</dbReference>
<dbReference type="AlphaFoldDB" id="A0A9P7K1L1"/>
<reference evidence="1" key="2">
    <citation type="submission" date="2021-10" db="EMBL/GenBank/DDBJ databases">
        <title>Phylogenomics reveals ancestral predisposition of the termite-cultivated fungus Termitomyces towards a domesticated lifestyle.</title>
        <authorList>
            <person name="Auxier B."/>
            <person name="Grum-Grzhimaylo A."/>
            <person name="Cardenas M.E."/>
            <person name="Lodge J.D."/>
            <person name="Laessoe T."/>
            <person name="Pedersen O."/>
            <person name="Smith M.E."/>
            <person name="Kuyper T.W."/>
            <person name="Franco-Molano E.A."/>
            <person name="Baroni T.J."/>
            <person name="Aanen D.K."/>
        </authorList>
    </citation>
    <scope>NUCLEOTIDE SEQUENCE</scope>
    <source>
        <strain evidence="1">D49</strain>
    </source>
</reference>
<accession>A0A9P7K1L1</accession>
<dbReference type="OrthoDB" id="2688393at2759"/>
<protein>
    <submittedName>
        <fullName evidence="1">Uncharacterized protein</fullName>
    </submittedName>
</protein>
<comment type="caution">
    <text evidence="1">The sequence shown here is derived from an EMBL/GenBank/DDBJ whole genome shotgun (WGS) entry which is preliminary data.</text>
</comment>
<feature type="non-terminal residue" evidence="1">
    <location>
        <position position="1"/>
    </location>
</feature>
<dbReference type="EMBL" id="JABCKI010009117">
    <property type="protein sequence ID" value="KAG5633133.1"/>
    <property type="molecule type" value="Genomic_DNA"/>
</dbReference>
<organism evidence="1 2">
    <name type="scientific">Sphagnurus paluster</name>
    <dbReference type="NCBI Taxonomy" id="117069"/>
    <lineage>
        <taxon>Eukaryota</taxon>
        <taxon>Fungi</taxon>
        <taxon>Dikarya</taxon>
        <taxon>Basidiomycota</taxon>
        <taxon>Agaricomycotina</taxon>
        <taxon>Agaricomycetes</taxon>
        <taxon>Agaricomycetidae</taxon>
        <taxon>Agaricales</taxon>
        <taxon>Tricholomatineae</taxon>
        <taxon>Lyophyllaceae</taxon>
        <taxon>Sphagnurus</taxon>
    </lineage>
</organism>
<dbReference type="Pfam" id="PF18759">
    <property type="entry name" value="Plavaka"/>
    <property type="match status" value="1"/>
</dbReference>
<dbReference type="InterPro" id="IPR041078">
    <property type="entry name" value="Plavaka"/>
</dbReference>
<keyword evidence="2" id="KW-1185">Reference proteome</keyword>
<name>A0A9P7K1L1_9AGAR</name>
<evidence type="ECO:0000313" key="2">
    <source>
        <dbReference type="Proteomes" id="UP000717328"/>
    </source>
</evidence>
<reference evidence="1" key="1">
    <citation type="submission" date="2021-02" db="EMBL/GenBank/DDBJ databases">
        <authorList>
            <person name="Nieuwenhuis M."/>
            <person name="Van De Peppel L.J.J."/>
        </authorList>
    </citation>
    <scope>NUCLEOTIDE SEQUENCE</scope>
    <source>
        <strain evidence="1">D49</strain>
    </source>
</reference>
<evidence type="ECO:0000313" key="1">
    <source>
        <dbReference type="EMBL" id="KAG5633133.1"/>
    </source>
</evidence>
<proteinExistence type="predicted"/>